<dbReference type="HAMAP" id="MF_00127">
    <property type="entry name" value="His_tRNA_synth"/>
    <property type="match status" value="1"/>
</dbReference>
<dbReference type="Gene3D" id="3.40.50.800">
    <property type="entry name" value="Anticodon-binding domain"/>
    <property type="match status" value="1"/>
</dbReference>
<dbReference type="GO" id="GO:0005524">
    <property type="term" value="F:ATP binding"/>
    <property type="evidence" value="ECO:0007669"/>
    <property type="project" value="UniProtKB-UniRule"/>
</dbReference>
<protein>
    <recommendedName>
        <fullName evidence="5">Histidine--tRNA ligase</fullName>
        <ecNumber evidence="5">6.1.1.21</ecNumber>
    </recommendedName>
    <alternativeName>
        <fullName evidence="5">Histidyl-tRNA synthetase</fullName>
        <shortName evidence="5">HisRS</shortName>
    </alternativeName>
</protein>
<gene>
    <name evidence="5" type="primary">hisS</name>
    <name evidence="8" type="ORF">A3E89_01295</name>
</gene>
<dbReference type="InterPro" id="IPR041715">
    <property type="entry name" value="HisRS-like_core"/>
</dbReference>
<dbReference type="InterPro" id="IPR036621">
    <property type="entry name" value="Anticodon-bd_dom_sf"/>
</dbReference>
<dbReference type="PANTHER" id="PTHR43707:SF1">
    <property type="entry name" value="HISTIDINE--TRNA LIGASE, MITOCHONDRIAL-RELATED"/>
    <property type="match status" value="1"/>
</dbReference>
<feature type="binding site" evidence="6">
    <location>
        <position position="267"/>
    </location>
    <ligand>
        <name>L-histidine</name>
        <dbReference type="ChEBI" id="CHEBI:57595"/>
    </ligand>
</feature>
<feature type="binding site" evidence="6">
    <location>
        <position position="112"/>
    </location>
    <ligand>
        <name>L-histidine</name>
        <dbReference type="ChEBI" id="CHEBI:57595"/>
    </ligand>
</feature>
<dbReference type="AlphaFoldDB" id="A0A1F5ENR7"/>
<evidence type="ECO:0000256" key="4">
    <source>
        <dbReference type="ARBA" id="ARBA00047639"/>
    </source>
</evidence>
<dbReference type="EMBL" id="MFAA01000017">
    <property type="protein sequence ID" value="OGD69048.1"/>
    <property type="molecule type" value="Genomic_DNA"/>
</dbReference>
<dbReference type="GO" id="GO:0004821">
    <property type="term" value="F:histidine-tRNA ligase activity"/>
    <property type="evidence" value="ECO:0007669"/>
    <property type="project" value="UniProtKB-UniRule"/>
</dbReference>
<dbReference type="InterPro" id="IPR045864">
    <property type="entry name" value="aa-tRNA-synth_II/BPL/LPL"/>
</dbReference>
<dbReference type="Proteomes" id="UP000185891">
    <property type="component" value="Unassembled WGS sequence"/>
</dbReference>
<evidence type="ECO:0000256" key="2">
    <source>
        <dbReference type="ARBA" id="ARBA00022741"/>
    </source>
</evidence>
<sequence>MKDIETKPYKGTRDFYPEDKFVQEYIFEKMREVVEAFGYEKYDSSILESTDLYRAKSSQEIVNEQAYTFKDRGDREVTLRPEMTPSLARMVAGKQRELSFPLRWYSIPNLFRYERPQRGRSRDFWQLNVDIFGIKGIEAETEVITVAYKIMQNLGALDRDFVIKINYAGIIGIILAEKFNLSDDEKKSLIRLIDRWNGNKISDSDFNKEMGVILGQGRGEDLKKALDNGEIQKIMAEQPESQLCQEVIKKLNARGITNVAFDPFLVRGFDYYTGIVFEVFDKNPENNRAMFGGGRYDNLLDIFGAEKIPAVGFGMGDVTALDFLESRDLVPPYQPKTDLCLCIIEDKYTDFTDDLAEALRNQKLNIVVDYSYKKIGDQIKKADKKQIPFVICIGEDEVAKDEFVLKRLVDGKELNAKREEIAKLIADSR</sequence>
<keyword evidence="5" id="KW-0648">Protein biosynthesis</keyword>
<dbReference type="InterPro" id="IPR015807">
    <property type="entry name" value="His-tRNA-ligase"/>
</dbReference>
<name>A0A1F5ENR7_9BACT</name>
<evidence type="ECO:0000259" key="7">
    <source>
        <dbReference type="PROSITE" id="PS50862"/>
    </source>
</evidence>
<dbReference type="PIRSF" id="PIRSF001549">
    <property type="entry name" value="His-tRNA_synth"/>
    <property type="match status" value="1"/>
</dbReference>
<dbReference type="SUPFAM" id="SSF55681">
    <property type="entry name" value="Class II aaRS and biotin synthetases"/>
    <property type="match status" value="1"/>
</dbReference>
<feature type="binding site" evidence="6">
    <location>
        <begin position="271"/>
        <end position="272"/>
    </location>
    <ligand>
        <name>L-histidine</name>
        <dbReference type="ChEBI" id="CHEBI:57595"/>
    </ligand>
</feature>
<dbReference type="GO" id="GO:0005737">
    <property type="term" value="C:cytoplasm"/>
    <property type="evidence" value="ECO:0007669"/>
    <property type="project" value="UniProtKB-SubCell"/>
</dbReference>
<dbReference type="PANTHER" id="PTHR43707">
    <property type="entry name" value="HISTIDYL-TRNA SYNTHETASE"/>
    <property type="match status" value="1"/>
</dbReference>
<dbReference type="SUPFAM" id="SSF52954">
    <property type="entry name" value="Class II aaRS ABD-related"/>
    <property type="match status" value="1"/>
</dbReference>
<dbReference type="InterPro" id="IPR004154">
    <property type="entry name" value="Anticodon-bd"/>
</dbReference>
<dbReference type="InterPro" id="IPR006195">
    <property type="entry name" value="aa-tRNA-synth_II"/>
</dbReference>
<dbReference type="NCBIfam" id="TIGR00442">
    <property type="entry name" value="hisS"/>
    <property type="match status" value="1"/>
</dbReference>
<evidence type="ECO:0000313" key="8">
    <source>
        <dbReference type="EMBL" id="OGD69048.1"/>
    </source>
</evidence>
<comment type="caution">
    <text evidence="8">The sequence shown here is derived from an EMBL/GenBank/DDBJ whole genome shotgun (WGS) entry which is preliminary data.</text>
</comment>
<proteinExistence type="inferred from homology"/>
<keyword evidence="5" id="KW-0067">ATP-binding</keyword>
<accession>A0A1F5ENR7</accession>
<evidence type="ECO:0000256" key="6">
    <source>
        <dbReference type="PIRSR" id="PIRSR001549-1"/>
    </source>
</evidence>
<keyword evidence="3 5" id="KW-0030">Aminoacyl-tRNA synthetase</keyword>
<feature type="binding site" evidence="6">
    <location>
        <position position="130"/>
    </location>
    <ligand>
        <name>L-histidine</name>
        <dbReference type="ChEBI" id="CHEBI:57595"/>
    </ligand>
</feature>
<comment type="subunit">
    <text evidence="5">Homodimer.</text>
</comment>
<keyword evidence="5 8" id="KW-0436">Ligase</keyword>
<dbReference type="Pfam" id="PF13393">
    <property type="entry name" value="tRNA-synt_His"/>
    <property type="match status" value="1"/>
</dbReference>
<dbReference type="Gene3D" id="3.30.930.10">
    <property type="entry name" value="Bira Bifunctional Protein, Domain 2"/>
    <property type="match status" value="1"/>
</dbReference>
<feature type="binding site" evidence="6">
    <location>
        <begin position="82"/>
        <end position="84"/>
    </location>
    <ligand>
        <name>L-histidine</name>
        <dbReference type="ChEBI" id="CHEBI:57595"/>
    </ligand>
</feature>
<evidence type="ECO:0000256" key="1">
    <source>
        <dbReference type="ARBA" id="ARBA00008226"/>
    </source>
</evidence>
<comment type="catalytic activity">
    <reaction evidence="4 5">
        <text>tRNA(His) + L-histidine + ATP = L-histidyl-tRNA(His) + AMP + diphosphate + H(+)</text>
        <dbReference type="Rhea" id="RHEA:17313"/>
        <dbReference type="Rhea" id="RHEA-COMP:9665"/>
        <dbReference type="Rhea" id="RHEA-COMP:9689"/>
        <dbReference type="ChEBI" id="CHEBI:15378"/>
        <dbReference type="ChEBI" id="CHEBI:30616"/>
        <dbReference type="ChEBI" id="CHEBI:33019"/>
        <dbReference type="ChEBI" id="CHEBI:57595"/>
        <dbReference type="ChEBI" id="CHEBI:78442"/>
        <dbReference type="ChEBI" id="CHEBI:78527"/>
        <dbReference type="ChEBI" id="CHEBI:456215"/>
        <dbReference type="EC" id="6.1.1.21"/>
    </reaction>
</comment>
<evidence type="ECO:0000256" key="5">
    <source>
        <dbReference type="HAMAP-Rule" id="MF_00127"/>
    </source>
</evidence>
<comment type="similarity">
    <text evidence="1 5">Belongs to the class-II aminoacyl-tRNA synthetase family.</text>
</comment>
<dbReference type="GO" id="GO:0006427">
    <property type="term" value="P:histidyl-tRNA aminoacylation"/>
    <property type="evidence" value="ECO:0007669"/>
    <property type="project" value="UniProtKB-UniRule"/>
</dbReference>
<dbReference type="InterPro" id="IPR004516">
    <property type="entry name" value="HisRS/HisZ"/>
</dbReference>
<dbReference type="CDD" id="cd00773">
    <property type="entry name" value="HisRS-like_core"/>
    <property type="match status" value="1"/>
</dbReference>
<dbReference type="PROSITE" id="PS50862">
    <property type="entry name" value="AA_TRNA_LIGASE_II"/>
    <property type="match status" value="1"/>
</dbReference>
<feature type="domain" description="Aminoacyl-transfer RNA synthetases class-II family profile" evidence="7">
    <location>
        <begin position="11"/>
        <end position="324"/>
    </location>
</feature>
<evidence type="ECO:0000313" key="9">
    <source>
        <dbReference type="Proteomes" id="UP000185891"/>
    </source>
</evidence>
<dbReference type="Pfam" id="PF03129">
    <property type="entry name" value="HGTP_anticodon"/>
    <property type="match status" value="1"/>
</dbReference>
<evidence type="ECO:0000256" key="3">
    <source>
        <dbReference type="ARBA" id="ARBA00023146"/>
    </source>
</evidence>
<keyword evidence="2 5" id="KW-0547">Nucleotide-binding</keyword>
<feature type="binding site" evidence="6">
    <location>
        <position position="126"/>
    </location>
    <ligand>
        <name>L-histidine</name>
        <dbReference type="ChEBI" id="CHEBI:57595"/>
    </ligand>
</feature>
<keyword evidence="5" id="KW-0963">Cytoplasm</keyword>
<reference evidence="8 9" key="1">
    <citation type="journal article" date="2016" name="Nat. Commun.">
        <title>Thousands of microbial genomes shed light on interconnected biogeochemical processes in an aquifer system.</title>
        <authorList>
            <person name="Anantharaman K."/>
            <person name="Brown C.T."/>
            <person name="Hug L.A."/>
            <person name="Sharon I."/>
            <person name="Castelle C.J."/>
            <person name="Probst A.J."/>
            <person name="Thomas B.C."/>
            <person name="Singh A."/>
            <person name="Wilkins M.J."/>
            <person name="Karaoz U."/>
            <person name="Brodie E.L."/>
            <person name="Williams K.H."/>
            <person name="Hubbard S.S."/>
            <person name="Banfield J.F."/>
        </authorList>
    </citation>
    <scope>NUCLEOTIDE SEQUENCE [LARGE SCALE GENOMIC DNA]</scope>
</reference>
<organism evidence="8 9">
    <name type="scientific">Candidatus Campbellbacteria bacterium RIFCSPHIGHO2_12_FULL_35_10</name>
    <dbReference type="NCBI Taxonomy" id="1797578"/>
    <lineage>
        <taxon>Bacteria</taxon>
        <taxon>Candidatus Campbelliibacteriota</taxon>
    </lineage>
</organism>
<comment type="subcellular location">
    <subcellularLocation>
        <location evidence="5">Cytoplasm</location>
    </subcellularLocation>
</comment>
<dbReference type="EC" id="6.1.1.21" evidence="5"/>